<name>A0ABS9DTR7_9ACTN</name>
<dbReference type="InterPro" id="IPR050471">
    <property type="entry name" value="AB_hydrolase"/>
</dbReference>
<dbReference type="PANTHER" id="PTHR43433">
    <property type="entry name" value="HYDROLASE, ALPHA/BETA FOLD FAMILY PROTEIN"/>
    <property type="match status" value="1"/>
</dbReference>
<keyword evidence="3" id="KW-1185">Reference proteome</keyword>
<feature type="domain" description="AB hydrolase-1" evidence="1">
    <location>
        <begin position="18"/>
        <end position="131"/>
    </location>
</feature>
<proteinExistence type="predicted"/>
<dbReference type="Proteomes" id="UP001108089">
    <property type="component" value="Unassembled WGS sequence"/>
</dbReference>
<accession>A0ABS9DTR7</accession>
<dbReference type="GO" id="GO:0016787">
    <property type="term" value="F:hydrolase activity"/>
    <property type="evidence" value="ECO:0007669"/>
    <property type="project" value="UniProtKB-KW"/>
</dbReference>
<evidence type="ECO:0000259" key="1">
    <source>
        <dbReference type="Pfam" id="PF00561"/>
    </source>
</evidence>
<dbReference type="EMBL" id="JAKGCU010000039">
    <property type="protein sequence ID" value="MCF3941341.1"/>
    <property type="molecule type" value="Genomic_DNA"/>
</dbReference>
<dbReference type="InterPro" id="IPR000073">
    <property type="entry name" value="AB_hydrolase_1"/>
</dbReference>
<dbReference type="Gene3D" id="3.40.50.1820">
    <property type="entry name" value="alpha/beta hydrolase"/>
    <property type="match status" value="1"/>
</dbReference>
<dbReference type="Pfam" id="PF00561">
    <property type="entry name" value="Abhydrolase_1"/>
    <property type="match status" value="1"/>
</dbReference>
<keyword evidence="2" id="KW-0378">Hydrolase</keyword>
<dbReference type="PANTHER" id="PTHR43433:SF5">
    <property type="entry name" value="AB HYDROLASE-1 DOMAIN-CONTAINING PROTEIN"/>
    <property type="match status" value="1"/>
</dbReference>
<protein>
    <submittedName>
        <fullName evidence="2">Alpha/beta fold hydrolase</fullName>
    </submittedName>
</protein>
<organism evidence="2 3">
    <name type="scientific">Gordonia tangerina</name>
    <dbReference type="NCBI Taxonomy" id="2911060"/>
    <lineage>
        <taxon>Bacteria</taxon>
        <taxon>Bacillati</taxon>
        <taxon>Actinomycetota</taxon>
        <taxon>Actinomycetes</taxon>
        <taxon>Mycobacteriales</taxon>
        <taxon>Gordoniaceae</taxon>
        <taxon>Gordonia</taxon>
    </lineage>
</organism>
<evidence type="ECO:0000313" key="3">
    <source>
        <dbReference type="Proteomes" id="UP001108089"/>
    </source>
</evidence>
<dbReference type="RefSeq" id="WP_235726220.1">
    <property type="nucleotide sequence ID" value="NZ_JAKGCU010000039.1"/>
</dbReference>
<evidence type="ECO:0000313" key="2">
    <source>
        <dbReference type="EMBL" id="MCF3941341.1"/>
    </source>
</evidence>
<sequence>MTIELHHETFGTQTGHTAVLLVHGGAGTIQSHWGAAIPLLAADRLVVGVELQGHGHTPHSSRAYTFENSADDIAALVHALELPRVDIMGFSNGGPTALRFAMRHADLANRTVVASGFYRRDGFIDGFWDGFADQTIDSVPGALVDAYRALNPDPDDLQRMFDLDVALMCGFRDWDDAELAGLRGPVLYVSGDQDVVVPQHTLRMAQATPGGRALIVPGGHGDYLGSTDSGPADQDLTRACLTLMRRFLDEPANPTLV</sequence>
<comment type="caution">
    <text evidence="2">The sequence shown here is derived from an EMBL/GenBank/DDBJ whole genome shotgun (WGS) entry which is preliminary data.</text>
</comment>
<dbReference type="InterPro" id="IPR029058">
    <property type="entry name" value="AB_hydrolase_fold"/>
</dbReference>
<dbReference type="SUPFAM" id="SSF53474">
    <property type="entry name" value="alpha/beta-Hydrolases"/>
    <property type="match status" value="1"/>
</dbReference>
<gene>
    <name evidence="2" type="ORF">L1892_23510</name>
</gene>
<reference evidence="2" key="1">
    <citation type="submission" date="2022-01" db="EMBL/GenBank/DDBJ databases">
        <title>Gordonia xiamenensis sp. nov., isolated from surface seawater in Xiamen.</title>
        <authorList>
            <person name="He Y.F."/>
        </authorList>
    </citation>
    <scope>NUCLEOTIDE SEQUENCE</scope>
    <source>
        <strain evidence="2">GW1C4-4</strain>
    </source>
</reference>